<dbReference type="PANTHER" id="PTHR43861:SF1">
    <property type="entry name" value="TRANS-ACONITATE 2-METHYLTRANSFERASE"/>
    <property type="match status" value="1"/>
</dbReference>
<name>A0ABV6JHW7_9BACL</name>
<proteinExistence type="predicted"/>
<organism evidence="4 5">
    <name type="scientific">Paenibacillus mendelii</name>
    <dbReference type="NCBI Taxonomy" id="206163"/>
    <lineage>
        <taxon>Bacteria</taxon>
        <taxon>Bacillati</taxon>
        <taxon>Bacillota</taxon>
        <taxon>Bacilli</taxon>
        <taxon>Bacillales</taxon>
        <taxon>Paenibacillaceae</taxon>
        <taxon>Paenibacillus</taxon>
    </lineage>
</organism>
<reference evidence="4 5" key="1">
    <citation type="submission" date="2024-09" db="EMBL/GenBank/DDBJ databases">
        <authorList>
            <person name="Sun Q."/>
            <person name="Mori K."/>
        </authorList>
    </citation>
    <scope>NUCLEOTIDE SEQUENCE [LARGE SCALE GENOMIC DNA]</scope>
    <source>
        <strain evidence="4 5">CCM 4839</strain>
    </source>
</reference>
<sequence>MRAYRQFATVYDRLMEDMPYPDWLRFARECWERHDDIPVTVADLGCGTGSVSIPLAHSGFQVFAIDLSADMLTIGRSKWDEGQRRSIRSDGGSIRWLQQDMRDWELPEPVDSVISFCDCINYLTEQEDVEAAFRATWNGLKQGGIFLFDVHAPRQLERYAEEQPFVLDERDIAYIWTSDYDVERLEIEHRLTIFAREGEQRDASFRRFEEVHVQRAYDPAWISGALSRAGFAKVEQFADFKLELPGPQAERIFFVAVK</sequence>
<evidence type="ECO:0000313" key="4">
    <source>
        <dbReference type="EMBL" id="MFC0395505.1"/>
    </source>
</evidence>
<gene>
    <name evidence="4" type="ORF">ACFFJ8_29570</name>
</gene>
<feature type="domain" description="Methyltransferase" evidence="3">
    <location>
        <begin position="41"/>
        <end position="144"/>
    </location>
</feature>
<dbReference type="Gene3D" id="2.20.25.110">
    <property type="entry name" value="S-adenosyl-L-methionine-dependent methyltransferases"/>
    <property type="match status" value="1"/>
</dbReference>
<dbReference type="CDD" id="cd02440">
    <property type="entry name" value="AdoMet_MTases"/>
    <property type="match status" value="1"/>
</dbReference>
<protein>
    <submittedName>
        <fullName evidence="4">Class I SAM-dependent DNA methyltransferase</fullName>
    </submittedName>
</protein>
<dbReference type="InterPro" id="IPR041698">
    <property type="entry name" value="Methyltransf_25"/>
</dbReference>
<dbReference type="InterPro" id="IPR029063">
    <property type="entry name" value="SAM-dependent_MTases_sf"/>
</dbReference>
<keyword evidence="1 4" id="KW-0489">Methyltransferase</keyword>
<keyword evidence="2" id="KW-0808">Transferase</keyword>
<dbReference type="Pfam" id="PF13649">
    <property type="entry name" value="Methyltransf_25"/>
    <property type="match status" value="1"/>
</dbReference>
<evidence type="ECO:0000313" key="5">
    <source>
        <dbReference type="Proteomes" id="UP001589818"/>
    </source>
</evidence>
<keyword evidence="5" id="KW-1185">Reference proteome</keyword>
<evidence type="ECO:0000256" key="2">
    <source>
        <dbReference type="ARBA" id="ARBA00022679"/>
    </source>
</evidence>
<evidence type="ECO:0000256" key="1">
    <source>
        <dbReference type="ARBA" id="ARBA00022603"/>
    </source>
</evidence>
<dbReference type="Gene3D" id="3.40.50.150">
    <property type="entry name" value="Vaccinia Virus protein VP39"/>
    <property type="match status" value="1"/>
</dbReference>
<dbReference type="GO" id="GO:0032259">
    <property type="term" value="P:methylation"/>
    <property type="evidence" value="ECO:0007669"/>
    <property type="project" value="UniProtKB-KW"/>
</dbReference>
<dbReference type="Proteomes" id="UP001589818">
    <property type="component" value="Unassembled WGS sequence"/>
</dbReference>
<dbReference type="PANTHER" id="PTHR43861">
    <property type="entry name" value="TRANS-ACONITATE 2-METHYLTRANSFERASE-RELATED"/>
    <property type="match status" value="1"/>
</dbReference>
<dbReference type="SUPFAM" id="SSF53335">
    <property type="entry name" value="S-adenosyl-L-methionine-dependent methyltransferases"/>
    <property type="match status" value="1"/>
</dbReference>
<dbReference type="EMBL" id="JBHLVF010000041">
    <property type="protein sequence ID" value="MFC0395505.1"/>
    <property type="molecule type" value="Genomic_DNA"/>
</dbReference>
<dbReference type="RefSeq" id="WP_204816599.1">
    <property type="nucleotide sequence ID" value="NZ_JANHOF010000001.1"/>
</dbReference>
<evidence type="ECO:0000259" key="3">
    <source>
        <dbReference type="Pfam" id="PF13649"/>
    </source>
</evidence>
<accession>A0ABV6JHW7</accession>
<dbReference type="GO" id="GO:0008168">
    <property type="term" value="F:methyltransferase activity"/>
    <property type="evidence" value="ECO:0007669"/>
    <property type="project" value="UniProtKB-KW"/>
</dbReference>
<comment type="caution">
    <text evidence="4">The sequence shown here is derived from an EMBL/GenBank/DDBJ whole genome shotgun (WGS) entry which is preliminary data.</text>
</comment>